<dbReference type="InterPro" id="IPR025997">
    <property type="entry name" value="SBP_2_dom"/>
</dbReference>
<sequence>MSSTTRRHATIAFATAATLAAALTACSSVNTTSSPASGSPAGPGQVAVGNSGPLSALISMDQVCGDKPVKVGLVDGLGTNAWSKIVRAEVEDEVKKCPSITSFDYVAGRGDLQATLAGITGLATKGVNILLVIPDAGPGPSHLSAMRAATKAGATVVAIAADPSGSAGPDYLDYADWDAAYSGEVWAKWMIDRLGPEGGNIVMLGGPAGNAVSAAELKGVKKALANASQVKLLTEEPVTTNWDPAMAQQAMSALLAKYPKIDGVIGDYGATVSGVTRAFASAGRPLVPIVTTDDNELSCGFDALKKDNPDYELATASSRTWIGRIGLRKAIARWNGKPNAEPSLVQLDLYEDSSGSQAGAIAPSKACKTGLPNGAPPSSQLTDAQLGALFS</sequence>
<dbReference type="Pfam" id="PF13407">
    <property type="entry name" value="Peripla_BP_4"/>
    <property type="match status" value="1"/>
</dbReference>
<gene>
    <name evidence="5" type="ORF">Aple_044340</name>
</gene>
<evidence type="ECO:0000313" key="6">
    <source>
        <dbReference type="Proteomes" id="UP000377595"/>
    </source>
</evidence>
<keyword evidence="2 3" id="KW-0732">Signal</keyword>
<dbReference type="EMBL" id="BLAF01000024">
    <property type="protein sequence ID" value="GES21538.1"/>
    <property type="molecule type" value="Genomic_DNA"/>
</dbReference>
<feature type="chain" id="PRO_5039606879" evidence="3">
    <location>
        <begin position="28"/>
        <end position="391"/>
    </location>
</feature>
<dbReference type="PANTHER" id="PTHR30036">
    <property type="entry name" value="D-XYLOSE-BINDING PERIPLASMIC PROTEIN"/>
    <property type="match status" value="1"/>
</dbReference>
<dbReference type="SUPFAM" id="SSF53822">
    <property type="entry name" value="Periplasmic binding protein-like I"/>
    <property type="match status" value="1"/>
</dbReference>
<comment type="subcellular location">
    <subcellularLocation>
        <location evidence="1">Cell envelope</location>
    </subcellularLocation>
</comment>
<dbReference type="InterPro" id="IPR028082">
    <property type="entry name" value="Peripla_BP_I"/>
</dbReference>
<evidence type="ECO:0000256" key="3">
    <source>
        <dbReference type="SAM" id="SignalP"/>
    </source>
</evidence>
<protein>
    <submittedName>
        <fullName evidence="5">Ribose ABC transporter substrate-binding protein</fullName>
    </submittedName>
</protein>
<dbReference type="AlphaFoldDB" id="A0A5M3XT16"/>
<reference evidence="5 6" key="1">
    <citation type="submission" date="2019-10" db="EMBL/GenBank/DDBJ databases">
        <title>Whole genome shotgun sequence of Acrocarpospora pleiomorpha NBRC 16267.</title>
        <authorList>
            <person name="Ichikawa N."/>
            <person name="Kimura A."/>
            <person name="Kitahashi Y."/>
            <person name="Komaki H."/>
            <person name="Oguchi A."/>
        </authorList>
    </citation>
    <scope>NUCLEOTIDE SEQUENCE [LARGE SCALE GENOMIC DNA]</scope>
    <source>
        <strain evidence="5 6">NBRC 16267</strain>
    </source>
</reference>
<dbReference type="GO" id="GO:0030246">
    <property type="term" value="F:carbohydrate binding"/>
    <property type="evidence" value="ECO:0007669"/>
    <property type="project" value="TreeGrafter"/>
</dbReference>
<keyword evidence="6" id="KW-1185">Reference proteome</keyword>
<accession>A0A5M3XT16</accession>
<dbReference type="RefSeq" id="WP_155346528.1">
    <property type="nucleotide sequence ID" value="NZ_BAAAHM010000005.1"/>
</dbReference>
<evidence type="ECO:0000256" key="2">
    <source>
        <dbReference type="ARBA" id="ARBA00022729"/>
    </source>
</evidence>
<name>A0A5M3XT16_9ACTN</name>
<dbReference type="GO" id="GO:0030288">
    <property type="term" value="C:outer membrane-bounded periplasmic space"/>
    <property type="evidence" value="ECO:0007669"/>
    <property type="project" value="TreeGrafter"/>
</dbReference>
<evidence type="ECO:0000313" key="5">
    <source>
        <dbReference type="EMBL" id="GES21538.1"/>
    </source>
</evidence>
<evidence type="ECO:0000259" key="4">
    <source>
        <dbReference type="Pfam" id="PF13407"/>
    </source>
</evidence>
<comment type="caution">
    <text evidence="5">The sequence shown here is derived from an EMBL/GenBank/DDBJ whole genome shotgun (WGS) entry which is preliminary data.</text>
</comment>
<dbReference type="InterPro" id="IPR050555">
    <property type="entry name" value="Bact_Solute-Bind_Prot2"/>
</dbReference>
<feature type="signal peptide" evidence="3">
    <location>
        <begin position="1"/>
        <end position="27"/>
    </location>
</feature>
<organism evidence="5 6">
    <name type="scientific">Acrocarpospora pleiomorpha</name>
    <dbReference type="NCBI Taxonomy" id="90975"/>
    <lineage>
        <taxon>Bacteria</taxon>
        <taxon>Bacillati</taxon>
        <taxon>Actinomycetota</taxon>
        <taxon>Actinomycetes</taxon>
        <taxon>Streptosporangiales</taxon>
        <taxon>Streptosporangiaceae</taxon>
        <taxon>Acrocarpospora</taxon>
    </lineage>
</organism>
<dbReference type="PANTHER" id="PTHR30036:SF1">
    <property type="entry name" value="D-XYLOSE-BINDING PERIPLASMIC PROTEIN"/>
    <property type="match status" value="1"/>
</dbReference>
<dbReference type="OrthoDB" id="9066846at2"/>
<evidence type="ECO:0000256" key="1">
    <source>
        <dbReference type="ARBA" id="ARBA00004196"/>
    </source>
</evidence>
<proteinExistence type="predicted"/>
<dbReference type="PROSITE" id="PS51257">
    <property type="entry name" value="PROKAR_LIPOPROTEIN"/>
    <property type="match status" value="1"/>
</dbReference>
<feature type="domain" description="Periplasmic binding protein" evidence="4">
    <location>
        <begin position="79"/>
        <end position="296"/>
    </location>
</feature>
<dbReference type="Gene3D" id="3.40.50.2300">
    <property type="match status" value="2"/>
</dbReference>
<dbReference type="Proteomes" id="UP000377595">
    <property type="component" value="Unassembled WGS sequence"/>
</dbReference>